<accession>A0ABM1RXQ6</accession>
<evidence type="ECO:0000313" key="7">
    <source>
        <dbReference type="Proteomes" id="UP000694941"/>
    </source>
</evidence>
<name>A0ABM1RXQ6_LIMPO</name>
<dbReference type="RefSeq" id="XP_022236161.1">
    <property type="nucleotide sequence ID" value="XM_022380453.1"/>
</dbReference>
<sequence length="96" mass="11315">MKEEQVNPLDIETNDEDDITKDFDHHSTERRRRKRETQIEPKNERIDGKSTKVAYLDCEEGTAKCFTFVCELKNLEPKSSSVIRIRSRLWNSSLVE</sequence>
<reference evidence="8" key="1">
    <citation type="submission" date="2025-08" db="UniProtKB">
        <authorList>
            <consortium name="RefSeq"/>
        </authorList>
    </citation>
    <scope>IDENTIFICATION</scope>
    <source>
        <tissue evidence="8">Muscle</tissue>
    </source>
</reference>
<evidence type="ECO:0000313" key="8">
    <source>
        <dbReference type="RefSeq" id="XP_022236161.1"/>
    </source>
</evidence>
<gene>
    <name evidence="8" type="primary">LOC111083766</name>
</gene>
<dbReference type="InterPro" id="IPR032695">
    <property type="entry name" value="Integrin_dom_sf"/>
</dbReference>
<dbReference type="SUPFAM" id="SSF69179">
    <property type="entry name" value="Integrin domains"/>
    <property type="match status" value="1"/>
</dbReference>
<evidence type="ECO:0000259" key="6">
    <source>
        <dbReference type="Pfam" id="PF20806"/>
    </source>
</evidence>
<organism evidence="7 8">
    <name type="scientific">Limulus polyphemus</name>
    <name type="common">Atlantic horseshoe crab</name>
    <dbReference type="NCBI Taxonomy" id="6850"/>
    <lineage>
        <taxon>Eukaryota</taxon>
        <taxon>Metazoa</taxon>
        <taxon>Ecdysozoa</taxon>
        <taxon>Arthropoda</taxon>
        <taxon>Chelicerata</taxon>
        <taxon>Merostomata</taxon>
        <taxon>Xiphosura</taxon>
        <taxon>Limulidae</taxon>
        <taxon>Limulus</taxon>
    </lineage>
</organism>
<evidence type="ECO:0000256" key="3">
    <source>
        <dbReference type="ARBA" id="ARBA00023136"/>
    </source>
</evidence>
<dbReference type="Proteomes" id="UP000694941">
    <property type="component" value="Unplaced"/>
</dbReference>
<keyword evidence="4" id="KW-0325">Glycoprotein</keyword>
<evidence type="ECO:0000256" key="5">
    <source>
        <dbReference type="SAM" id="MobiDB-lite"/>
    </source>
</evidence>
<feature type="region of interest" description="Disordered" evidence="5">
    <location>
        <begin position="1"/>
        <end position="45"/>
    </location>
</feature>
<keyword evidence="7" id="KW-1185">Reference proteome</keyword>
<feature type="non-terminal residue" evidence="8">
    <location>
        <position position="96"/>
    </location>
</feature>
<keyword evidence="2" id="KW-0401">Integrin</keyword>
<dbReference type="Gene3D" id="2.60.40.1530">
    <property type="entry name" value="ntegrin, alpha v. Chain A, domain 4"/>
    <property type="match status" value="1"/>
</dbReference>
<feature type="compositionally biased region" description="Basic and acidic residues" evidence="5">
    <location>
        <begin position="36"/>
        <end position="45"/>
    </location>
</feature>
<comment type="subcellular location">
    <subcellularLocation>
        <location evidence="1">Membrane</location>
        <topology evidence="1">Single-pass type I membrane protein</topology>
    </subcellularLocation>
</comment>
<evidence type="ECO:0000256" key="1">
    <source>
        <dbReference type="ARBA" id="ARBA00004479"/>
    </source>
</evidence>
<feature type="domain" description="Integrin alpha third immunoglobulin-like" evidence="6">
    <location>
        <begin position="3"/>
        <end position="96"/>
    </location>
</feature>
<protein>
    <submittedName>
        <fullName evidence="8">Integrin alpha ina-1-like</fullName>
    </submittedName>
</protein>
<dbReference type="InterPro" id="IPR048286">
    <property type="entry name" value="Integrin_alpha_Ig-like_3"/>
</dbReference>
<keyword evidence="3" id="KW-0472">Membrane</keyword>
<evidence type="ECO:0000256" key="2">
    <source>
        <dbReference type="ARBA" id="ARBA00023037"/>
    </source>
</evidence>
<evidence type="ECO:0000256" key="4">
    <source>
        <dbReference type="ARBA" id="ARBA00023180"/>
    </source>
</evidence>
<dbReference type="Pfam" id="PF20806">
    <property type="entry name" value="Integrin_A_Ig_3"/>
    <property type="match status" value="1"/>
</dbReference>
<proteinExistence type="predicted"/>
<dbReference type="GeneID" id="111083766"/>